<protein>
    <submittedName>
        <fullName evidence="2">Uncharacterized protein</fullName>
    </submittedName>
</protein>
<sequence length="114" mass="12703">MEEAVKSFSEINKELDKAEDKAEDKVEAKVTVEEVKSFSEINKVLDKVEGEELTLAAGVGFAIRLVEDGIPYEKLFELLKQELEKDPKKVAHDLLELVKPASCLQVALSCLGRK</sequence>
<feature type="coiled-coil region" evidence="1">
    <location>
        <begin position="1"/>
        <end position="28"/>
    </location>
</feature>
<reference evidence="2" key="1">
    <citation type="journal article" date="2020" name="Nature">
        <title>Giant virus diversity and host interactions through global metagenomics.</title>
        <authorList>
            <person name="Schulz F."/>
            <person name="Roux S."/>
            <person name="Paez-Espino D."/>
            <person name="Jungbluth S."/>
            <person name="Walsh D.A."/>
            <person name="Denef V.J."/>
            <person name="McMahon K.D."/>
            <person name="Konstantinidis K.T."/>
            <person name="Eloe-Fadrosh E.A."/>
            <person name="Kyrpides N.C."/>
            <person name="Woyke T."/>
        </authorList>
    </citation>
    <scope>NUCLEOTIDE SEQUENCE</scope>
    <source>
        <strain evidence="2">GVMAG-M-3300023179-99</strain>
    </source>
</reference>
<name>A0A6C0HEX3_9ZZZZ</name>
<dbReference type="AlphaFoldDB" id="A0A6C0HEX3"/>
<accession>A0A6C0HEX3</accession>
<evidence type="ECO:0000313" key="2">
    <source>
        <dbReference type="EMBL" id="QHT79158.1"/>
    </source>
</evidence>
<keyword evidence="1" id="KW-0175">Coiled coil</keyword>
<dbReference type="EMBL" id="MN739946">
    <property type="protein sequence ID" value="QHT79158.1"/>
    <property type="molecule type" value="Genomic_DNA"/>
</dbReference>
<organism evidence="2">
    <name type="scientific">viral metagenome</name>
    <dbReference type="NCBI Taxonomy" id="1070528"/>
    <lineage>
        <taxon>unclassified sequences</taxon>
        <taxon>metagenomes</taxon>
        <taxon>organismal metagenomes</taxon>
    </lineage>
</organism>
<proteinExistence type="predicted"/>
<evidence type="ECO:0000256" key="1">
    <source>
        <dbReference type="SAM" id="Coils"/>
    </source>
</evidence>